<proteinExistence type="predicted"/>
<protein>
    <submittedName>
        <fullName evidence="2">Uncharacterized protein</fullName>
    </submittedName>
</protein>
<dbReference type="Proteomes" id="UP000831304">
    <property type="component" value="Chromosome"/>
</dbReference>
<reference evidence="2 3" key="1">
    <citation type="submission" date="2022-03" db="EMBL/GenBank/DDBJ databases">
        <title>Agromyces sp. isolated from the gut of P. brevitarsis seulensis larvae.</title>
        <authorList>
            <person name="Won M."/>
            <person name="Kwon S.-W."/>
        </authorList>
    </citation>
    <scope>NUCLEOTIDE SEQUENCE [LARGE SCALE GENOMIC DNA]</scope>
    <source>
        <strain evidence="2 3">KACC 16215</strain>
    </source>
</reference>
<gene>
    <name evidence="2" type="ORF">MTP13_06605</name>
</gene>
<name>A0ABY4AW75_9MICO</name>
<keyword evidence="1" id="KW-1133">Transmembrane helix</keyword>
<keyword evidence="1" id="KW-0812">Transmembrane</keyword>
<evidence type="ECO:0000256" key="1">
    <source>
        <dbReference type="SAM" id="Phobius"/>
    </source>
</evidence>
<dbReference type="RefSeq" id="WP_243570280.1">
    <property type="nucleotide sequence ID" value="NZ_BAAARD010000001.1"/>
</dbReference>
<dbReference type="EMBL" id="CP094533">
    <property type="protein sequence ID" value="UOE27447.1"/>
    <property type="molecule type" value="Genomic_DNA"/>
</dbReference>
<keyword evidence="1" id="KW-0472">Membrane</keyword>
<organism evidence="2 3">
    <name type="scientific">Agromyces soli</name>
    <dbReference type="NCBI Taxonomy" id="659012"/>
    <lineage>
        <taxon>Bacteria</taxon>
        <taxon>Bacillati</taxon>
        <taxon>Actinomycetota</taxon>
        <taxon>Actinomycetes</taxon>
        <taxon>Micrococcales</taxon>
        <taxon>Microbacteriaceae</taxon>
        <taxon>Agromyces</taxon>
    </lineage>
</organism>
<feature type="transmembrane region" description="Helical" evidence="1">
    <location>
        <begin position="6"/>
        <end position="27"/>
    </location>
</feature>
<accession>A0ABY4AW75</accession>
<sequence>MDPSLIGTVAGIGFGAVIAVGVVVRWLRAPRGVRSRLRHAFGPIAGAGESYQELHTGQRGLQASIIEAVQEQEQGGGAERDAGAPR</sequence>
<keyword evidence="3" id="KW-1185">Reference proteome</keyword>
<evidence type="ECO:0000313" key="3">
    <source>
        <dbReference type="Proteomes" id="UP000831304"/>
    </source>
</evidence>
<evidence type="ECO:0000313" key="2">
    <source>
        <dbReference type="EMBL" id="UOE27447.1"/>
    </source>
</evidence>